<accession>F7XCK3</accession>
<name>F7XCK3_SINMM</name>
<sequence>MFRMETSKALQSHQGPAKNASARVRVDTATANRFGDLIADWLGMIGIRWTPRLPSRDAGTFSRQSACKLGAPEAAWSAF</sequence>
<dbReference type="KEGG" id="smx:SM11_pC0340"/>
<evidence type="ECO:0000256" key="1">
    <source>
        <dbReference type="SAM" id="MobiDB-lite"/>
    </source>
</evidence>
<protein>
    <submittedName>
        <fullName evidence="2">Uncharacterized protein</fullName>
    </submittedName>
</protein>
<dbReference type="HOGENOM" id="CLU_2604181_0_0_5"/>
<evidence type="ECO:0000313" key="2">
    <source>
        <dbReference type="EMBL" id="AEH81414.1"/>
    </source>
</evidence>
<organism evidence="2 3">
    <name type="scientific">Sinorhizobium meliloti (strain SM11)</name>
    <dbReference type="NCBI Taxonomy" id="707241"/>
    <lineage>
        <taxon>Bacteria</taxon>
        <taxon>Pseudomonadati</taxon>
        <taxon>Pseudomonadota</taxon>
        <taxon>Alphaproteobacteria</taxon>
        <taxon>Hyphomicrobiales</taxon>
        <taxon>Rhizobiaceae</taxon>
        <taxon>Sinorhizobium/Ensifer group</taxon>
        <taxon>Sinorhizobium</taxon>
    </lineage>
</organism>
<feature type="region of interest" description="Disordered" evidence="1">
    <location>
        <begin position="1"/>
        <end position="23"/>
    </location>
</feature>
<keyword evidence="2" id="KW-0614">Plasmid</keyword>
<dbReference type="AlphaFoldDB" id="F7XCK3"/>
<proteinExistence type="predicted"/>
<gene>
    <name evidence="2" type="ordered locus">SM11_pC0340</name>
</gene>
<reference evidence="2 3" key="1">
    <citation type="journal article" date="2011" name="J. Biotechnol.">
        <title>The complete genome sequence of the dominant Sinorhizobium meliloti field isolate SM11 extends the S. meliloti pan-genome.</title>
        <authorList>
            <person name="Schneiker-Bekel S."/>
            <person name="Wibberg D."/>
            <person name="Bekel T."/>
            <person name="Blom J."/>
            <person name="Linke B."/>
            <person name="Neuweger H."/>
            <person name="Stiens M."/>
            <person name="Vorholter F.J."/>
            <person name="Weidner S."/>
            <person name="Goesmann A."/>
            <person name="Puhler A."/>
            <person name="Schluter A."/>
        </authorList>
    </citation>
    <scope>NUCLEOTIDE SEQUENCE [LARGE SCALE GENOMIC DNA]</scope>
    <source>
        <strain evidence="2 3">SM11</strain>
        <plasmid evidence="3">pSmeSM11c</plasmid>
    </source>
</reference>
<dbReference type="Proteomes" id="UP000009045">
    <property type="component" value="Plasmid pSmeSM11c"/>
</dbReference>
<dbReference type="EMBL" id="CP001831">
    <property type="protein sequence ID" value="AEH81414.1"/>
    <property type="molecule type" value="Genomic_DNA"/>
</dbReference>
<geneLocation type="plasmid" evidence="2 3">
    <name>pSmeSM11c</name>
</geneLocation>
<evidence type="ECO:0000313" key="3">
    <source>
        <dbReference type="Proteomes" id="UP000009045"/>
    </source>
</evidence>